<name>A0A3R0ML07_ECOLX</name>
<gene>
    <name evidence="2" type="ORF">DNX30_28825</name>
</gene>
<dbReference type="Proteomes" id="UP000885382">
    <property type="component" value="Unassembled WGS sequence"/>
</dbReference>
<comment type="caution">
    <text evidence="2">The sequence shown here is derived from an EMBL/GenBank/DDBJ whole genome shotgun (WGS) entry which is preliminary data.</text>
</comment>
<protein>
    <submittedName>
        <fullName evidence="2">Uncharacterized protein</fullName>
    </submittedName>
</protein>
<proteinExistence type="predicted"/>
<feature type="signal peptide" evidence="1">
    <location>
        <begin position="1"/>
        <end position="21"/>
    </location>
</feature>
<evidence type="ECO:0000256" key="1">
    <source>
        <dbReference type="SAM" id="SignalP"/>
    </source>
</evidence>
<feature type="chain" id="PRO_5018753376" evidence="1">
    <location>
        <begin position="22"/>
        <end position="207"/>
    </location>
</feature>
<organism evidence="2">
    <name type="scientific">Escherichia coli</name>
    <dbReference type="NCBI Taxonomy" id="562"/>
    <lineage>
        <taxon>Bacteria</taxon>
        <taxon>Pseudomonadati</taxon>
        <taxon>Pseudomonadota</taxon>
        <taxon>Gammaproteobacteria</taxon>
        <taxon>Enterobacterales</taxon>
        <taxon>Enterobacteriaceae</taxon>
        <taxon>Escherichia</taxon>
    </lineage>
</organism>
<reference evidence="2" key="1">
    <citation type="submission" date="2018-06" db="EMBL/GenBank/DDBJ databases">
        <authorList>
            <person name="Ashton P.M."/>
            <person name="Dallman T."/>
            <person name="Nair S."/>
            <person name="De Pinna E."/>
            <person name="Peters T."/>
            <person name="Grant K."/>
        </authorList>
    </citation>
    <scope>NUCLEOTIDE SEQUENCE [LARGE SCALE GENOMIC DNA]</scope>
    <source>
        <strain evidence="2">462023</strain>
    </source>
</reference>
<evidence type="ECO:0000313" key="2">
    <source>
        <dbReference type="EMBL" id="MJL96603.1"/>
    </source>
</evidence>
<keyword evidence="1" id="KW-0732">Signal</keyword>
<dbReference type="EMBL" id="RTJF01000096">
    <property type="protein sequence ID" value="MJL96603.1"/>
    <property type="molecule type" value="Genomic_DNA"/>
</dbReference>
<dbReference type="AlphaFoldDB" id="A0A3R0ML07"/>
<sequence>MKRFFITCCVMTLFLFVKCKAACVTSLYEVQQSLFTYIYLIRQDPVHFDSYIKNVHNELKIFHDIDKAMNIASDMVKIIDIKTRLSFNNDLYILQGERQYAIVKSEGESSQLKSSAFIISNYPLFKNKVLLILSATSPVQLVILSFDQCLNVEVLFDSMSPVFAKYREDISATLPLWKVILTKNDIELYEYHRTNPYSLNKLLSMSK</sequence>
<accession>A0A3R0ML07</accession>